<dbReference type="SUPFAM" id="SSF53474">
    <property type="entry name" value="alpha/beta-Hydrolases"/>
    <property type="match status" value="1"/>
</dbReference>
<dbReference type="RefSeq" id="WP_044055617.1">
    <property type="nucleotide sequence ID" value="NZ_CP008849.1"/>
</dbReference>
<dbReference type="InterPro" id="IPR029058">
    <property type="entry name" value="AB_hydrolase_fold"/>
</dbReference>
<dbReference type="AlphaFoldDB" id="A0A075P260"/>
<keyword evidence="3" id="KW-1185">Reference proteome</keyword>
<keyword evidence="2" id="KW-0378">Hydrolase</keyword>
<dbReference type="InterPro" id="IPR050266">
    <property type="entry name" value="AB_hydrolase_sf"/>
</dbReference>
<name>A0A075P260_9ALTE</name>
<sequence>MSIGRPVLFLPGTLCDERIFMPMWKHMNINQRRFVPLQWASSLEDMLALTSDRVLSDEKVHVVGYSMGGFIAAKWASLHAEHVASLTLIGYDGYGLSADEIARRKQMVSLLKNGTFRLDNPQYLARFVHPTQQQNEDVVGVVQGMGEDLGKNTLLAHTQATTPRENMVNTLAQLALPTGIIAAKDDRIAMYSQLMKMADNIPTAIRYTVNDSGHMLPLEQPAQLAELVTSFISA</sequence>
<dbReference type="GO" id="GO:0016787">
    <property type="term" value="F:hydrolase activity"/>
    <property type="evidence" value="ECO:0007669"/>
    <property type="project" value="UniProtKB-KW"/>
</dbReference>
<dbReference type="InterPro" id="IPR000073">
    <property type="entry name" value="AB_hydrolase_1"/>
</dbReference>
<dbReference type="eggNOG" id="COG2267">
    <property type="taxonomic scope" value="Bacteria"/>
</dbReference>
<evidence type="ECO:0000313" key="2">
    <source>
        <dbReference type="EMBL" id="AIF97442.1"/>
    </source>
</evidence>
<dbReference type="PANTHER" id="PTHR43798">
    <property type="entry name" value="MONOACYLGLYCEROL LIPASE"/>
    <property type="match status" value="1"/>
</dbReference>
<dbReference type="GeneID" id="78253582"/>
<dbReference type="EMBL" id="CP008849">
    <property type="protein sequence ID" value="AIF97442.1"/>
    <property type="molecule type" value="Genomic_DNA"/>
</dbReference>
<dbReference type="Proteomes" id="UP000056090">
    <property type="component" value="Chromosome"/>
</dbReference>
<proteinExistence type="predicted"/>
<dbReference type="KEGG" id="aal:EP13_01290"/>
<evidence type="ECO:0000259" key="1">
    <source>
        <dbReference type="Pfam" id="PF00561"/>
    </source>
</evidence>
<dbReference type="Pfam" id="PF00561">
    <property type="entry name" value="Abhydrolase_1"/>
    <property type="match status" value="1"/>
</dbReference>
<evidence type="ECO:0000313" key="3">
    <source>
        <dbReference type="Proteomes" id="UP000056090"/>
    </source>
</evidence>
<dbReference type="Gene3D" id="3.40.50.1820">
    <property type="entry name" value="alpha/beta hydrolase"/>
    <property type="match status" value="1"/>
</dbReference>
<feature type="domain" description="AB hydrolase-1" evidence="1">
    <location>
        <begin position="55"/>
        <end position="220"/>
    </location>
</feature>
<organism evidence="2 3">
    <name type="scientific">Alteromonas australica</name>
    <dbReference type="NCBI Taxonomy" id="589873"/>
    <lineage>
        <taxon>Bacteria</taxon>
        <taxon>Pseudomonadati</taxon>
        <taxon>Pseudomonadota</taxon>
        <taxon>Gammaproteobacteria</taxon>
        <taxon>Alteromonadales</taxon>
        <taxon>Alteromonadaceae</taxon>
        <taxon>Alteromonas/Salinimonas group</taxon>
        <taxon>Alteromonas</taxon>
    </lineage>
</organism>
<accession>A0A075P260</accession>
<reference evidence="2 3" key="1">
    <citation type="submission" date="2014-06" db="EMBL/GenBank/DDBJ databases">
        <title>Genomes of Alteromonas australica, a world apart.</title>
        <authorList>
            <person name="Gonzaga A."/>
            <person name="Lopez-Perez M."/>
            <person name="Rodriguez-Valera F."/>
        </authorList>
    </citation>
    <scope>NUCLEOTIDE SEQUENCE [LARGE SCALE GENOMIC DNA]</scope>
    <source>
        <strain evidence="2 3">H 17</strain>
    </source>
</reference>
<protein>
    <submittedName>
        <fullName evidence="2">Hydrolase</fullName>
    </submittedName>
</protein>
<gene>
    <name evidence="2" type="ORF">EP13_01290</name>
</gene>